<dbReference type="PANTHER" id="PTHR38463:SF1">
    <property type="entry name" value="STRESS RESPONSE PROTEIN YSNF"/>
    <property type="match status" value="1"/>
</dbReference>
<name>A0A2X2D760_PSELU</name>
<dbReference type="AlphaFoldDB" id="A0A2X2D760"/>
<feature type="region of interest" description="Disordered" evidence="1">
    <location>
        <begin position="121"/>
        <end position="142"/>
    </location>
</feature>
<dbReference type="Proteomes" id="UP000638986">
    <property type="component" value="Unassembled WGS sequence"/>
</dbReference>
<keyword evidence="7" id="KW-1185">Reference proteome</keyword>
<evidence type="ECO:0000313" key="5">
    <source>
        <dbReference type="EMBL" id="SPZ16952.1"/>
    </source>
</evidence>
<dbReference type="InterPro" id="IPR052967">
    <property type="entry name" value="Stress_Response_Assoc"/>
</dbReference>
<dbReference type="InterPro" id="IPR019060">
    <property type="entry name" value="DUF2382"/>
</dbReference>
<evidence type="ECO:0000313" key="4">
    <source>
        <dbReference type="EMBL" id="MBH3438587.1"/>
    </source>
</evidence>
<evidence type="ECO:0000313" key="3">
    <source>
        <dbReference type="EMBL" id="MBF8642796.1"/>
    </source>
</evidence>
<feature type="domain" description="DUF2382" evidence="2">
    <location>
        <begin position="14"/>
        <end position="126"/>
    </location>
</feature>
<dbReference type="PANTHER" id="PTHR38463">
    <property type="entry name" value="STRESS RESPONSE PROTEIN YSNF"/>
    <property type="match status" value="1"/>
</dbReference>
<evidence type="ECO:0000259" key="2">
    <source>
        <dbReference type="Pfam" id="PF09557"/>
    </source>
</evidence>
<dbReference type="EMBL" id="UAUF01000016">
    <property type="protein sequence ID" value="SPZ16952.1"/>
    <property type="molecule type" value="Genomic_DNA"/>
</dbReference>
<gene>
    <name evidence="4" type="ORF">I5Q09_07800</name>
    <name evidence="3" type="ORF">IRZ65_19180</name>
    <name evidence="5" type="ORF">NCTC11842_05992</name>
</gene>
<evidence type="ECO:0000313" key="8">
    <source>
        <dbReference type="Proteomes" id="UP000638986"/>
    </source>
</evidence>
<proteinExistence type="predicted"/>
<dbReference type="Proteomes" id="UP000250443">
    <property type="component" value="Unassembled WGS sequence"/>
</dbReference>
<accession>A0A2X2D760</accession>
<dbReference type="RefSeq" id="WP_010798515.1">
    <property type="nucleotide sequence ID" value="NZ_CP044085.1"/>
</dbReference>
<reference evidence="4 8" key="3">
    <citation type="submission" date="2020-11" db="EMBL/GenBank/DDBJ databases">
        <title>Enhanced detection system for hospital associated transmission using whole genome sequencing surveillance.</title>
        <authorList>
            <person name="Harrison L.H."/>
            <person name="Van Tyne D."/>
            <person name="Marsh J.W."/>
            <person name="Griffith M.P."/>
            <person name="Snyder D.J."/>
            <person name="Cooper V.S."/>
            <person name="Mustapha M."/>
        </authorList>
    </citation>
    <scope>NUCLEOTIDE SEQUENCE [LARGE SCALE GENOMIC DNA]</scope>
    <source>
        <strain evidence="4 8">PSB00013</strain>
    </source>
</reference>
<dbReference type="Pfam" id="PF09557">
    <property type="entry name" value="DUF2382"/>
    <property type="match status" value="1"/>
</dbReference>
<reference evidence="3 7" key="2">
    <citation type="submission" date="2020-10" db="EMBL/GenBank/DDBJ databases">
        <title>Genome sequences of Pseudomonas isolates.</title>
        <authorList>
            <person name="Wessels L."/>
            <person name="Reich F."/>
            <person name="Hammerl J."/>
        </authorList>
    </citation>
    <scope>NUCLEOTIDE SEQUENCE [LARGE SCALE GENOMIC DNA]</scope>
    <source>
        <strain evidence="3 7">20-MO00624-0</strain>
    </source>
</reference>
<reference evidence="5 6" key="1">
    <citation type="submission" date="2018-06" db="EMBL/GenBank/DDBJ databases">
        <authorList>
            <consortium name="Pathogen Informatics"/>
            <person name="Doyle S."/>
        </authorList>
    </citation>
    <scope>NUCLEOTIDE SEQUENCE [LARGE SCALE GENOMIC DNA]</scope>
    <source>
        <strain evidence="5 6">NCTC11842</strain>
    </source>
</reference>
<evidence type="ECO:0000313" key="6">
    <source>
        <dbReference type="Proteomes" id="UP000250443"/>
    </source>
</evidence>
<protein>
    <submittedName>
        <fullName evidence="5">Uncharacterized protein conserved in bacteria</fullName>
    </submittedName>
    <submittedName>
        <fullName evidence="3">YsnF/AvaK domain-containing protein</fullName>
    </submittedName>
</protein>
<evidence type="ECO:0000256" key="1">
    <source>
        <dbReference type="SAM" id="MobiDB-lite"/>
    </source>
</evidence>
<organism evidence="5 6">
    <name type="scientific">Pseudomonas luteola</name>
    <dbReference type="NCBI Taxonomy" id="47886"/>
    <lineage>
        <taxon>Bacteria</taxon>
        <taxon>Pseudomonadati</taxon>
        <taxon>Pseudomonadota</taxon>
        <taxon>Gammaproteobacteria</taxon>
        <taxon>Pseudomonadales</taxon>
        <taxon>Pseudomonadaceae</taxon>
        <taxon>Pseudomonas</taxon>
    </lineage>
</organism>
<dbReference type="EMBL" id="JADTXM010000004">
    <property type="protein sequence ID" value="MBH3438587.1"/>
    <property type="molecule type" value="Genomic_DNA"/>
</dbReference>
<sequence>MNNDQSDRQATETIPIVEERAELHKETVESGRVRINKTVESKEYTVSDALRYEETVIERVKFDTPVDPAHLPQVRQDGDVTIIPVFEEVLVVEKRLMLKEELHVQRVTREAQRTVPVTLKRENVTVERSHSHPESDHSGSAR</sequence>
<dbReference type="EMBL" id="JADMCD010000011">
    <property type="protein sequence ID" value="MBF8642796.1"/>
    <property type="molecule type" value="Genomic_DNA"/>
</dbReference>
<dbReference type="Proteomes" id="UP000626180">
    <property type="component" value="Unassembled WGS sequence"/>
</dbReference>
<evidence type="ECO:0000313" key="7">
    <source>
        <dbReference type="Proteomes" id="UP000626180"/>
    </source>
</evidence>